<evidence type="ECO:0000256" key="1">
    <source>
        <dbReference type="SAM" id="SignalP"/>
    </source>
</evidence>
<evidence type="ECO:0000313" key="2">
    <source>
        <dbReference type="EMBL" id="KAK8748554.1"/>
    </source>
</evidence>
<dbReference type="Pfam" id="PF05960">
    <property type="entry name" value="DUF885"/>
    <property type="match status" value="1"/>
</dbReference>
<keyword evidence="1" id="KW-0732">Signal</keyword>
<sequence>LHSQVYYSPDYMALLWFLIYLFGSGCVSGTPSSPQRDGSLSPEVQQLMDDYFNWRITDLPEFATMIGIHDYDWRLDDMSLDAYQRRYDQCQSFLLQAEALEANLTLHDDILNIRVLKDELLTYIDGYAYQGFLVPLCTIEGVHVDLERLISWMVFDTPEAYDNLYSRYVQIPEQLQQIKALMQEGVATGIVNHAVSMENVADSLGRFVVDTAEDSPLWFPYTVFPDNMTQDDIVYYQDAARDVIVNQVSPAFKELQDYVTNDYVTRPEIGVSSLPDGEARYLQMIKFHTTTSMTASEIHQLGLDEVTRIEADMAQVVRELGYNMTVPEFSDMIRNDPNFFYDNPDDLMKGFEDLVYNVIPPKLPDVFMNIPMAKLTVVADNSMDGSGAFYISGSYDGSRPGVFYVNTYYYDAQAKYEMLTLSLHEGNPGHHLQGSHSIENPNIPYFRRVSEDRNYWQAPSRFPMNTGYIEGWGLYAESLGFDMDLFEDLYDRYGHYSDEIFRACRLVVDTGMHAFGWTRQEAIDYLLLHTALALQDIENEVDRYICWPGQALAYKVGQLKLKELRDTATNILLDNFDLKKFHDVVLDSVGSLELLEEEVMEWINAGGN</sequence>
<evidence type="ECO:0000313" key="3">
    <source>
        <dbReference type="Proteomes" id="UP001445076"/>
    </source>
</evidence>
<dbReference type="AlphaFoldDB" id="A0AAW0Y6Z3"/>
<keyword evidence="3" id="KW-1185">Reference proteome</keyword>
<feature type="non-terminal residue" evidence="2">
    <location>
        <position position="1"/>
    </location>
</feature>
<dbReference type="InterPro" id="IPR010281">
    <property type="entry name" value="DUF885"/>
</dbReference>
<comment type="caution">
    <text evidence="2">The sequence shown here is derived from an EMBL/GenBank/DDBJ whole genome shotgun (WGS) entry which is preliminary data.</text>
</comment>
<organism evidence="2 3">
    <name type="scientific">Cherax quadricarinatus</name>
    <name type="common">Australian red claw crayfish</name>
    <dbReference type="NCBI Taxonomy" id="27406"/>
    <lineage>
        <taxon>Eukaryota</taxon>
        <taxon>Metazoa</taxon>
        <taxon>Ecdysozoa</taxon>
        <taxon>Arthropoda</taxon>
        <taxon>Crustacea</taxon>
        <taxon>Multicrustacea</taxon>
        <taxon>Malacostraca</taxon>
        <taxon>Eumalacostraca</taxon>
        <taxon>Eucarida</taxon>
        <taxon>Decapoda</taxon>
        <taxon>Pleocyemata</taxon>
        <taxon>Astacidea</taxon>
        <taxon>Parastacoidea</taxon>
        <taxon>Parastacidae</taxon>
        <taxon>Cherax</taxon>
    </lineage>
</organism>
<dbReference type="PANTHER" id="PTHR33361:SF2">
    <property type="entry name" value="DUF885 DOMAIN-CONTAINING PROTEIN"/>
    <property type="match status" value="1"/>
</dbReference>
<reference evidence="2" key="2">
    <citation type="submission" date="2024-01" db="EMBL/GenBank/DDBJ databases">
        <authorList>
            <person name="He J."/>
            <person name="Wang M."/>
            <person name="Zheng J."/>
            <person name="Liu Z."/>
        </authorList>
    </citation>
    <scope>NUCLEOTIDE SEQUENCE</scope>
    <source>
        <strain evidence="2">ZL_2023a</strain>
        <tissue evidence="2">Muscle</tissue>
    </source>
</reference>
<dbReference type="Proteomes" id="UP001445076">
    <property type="component" value="Unassembled WGS sequence"/>
</dbReference>
<dbReference type="EMBL" id="JARKIK010000011">
    <property type="protein sequence ID" value="KAK8748553.1"/>
    <property type="molecule type" value="Genomic_DNA"/>
</dbReference>
<protein>
    <recommendedName>
        <fullName evidence="4">DUF885 domain-containing protein</fullName>
    </recommendedName>
</protein>
<name>A0AAW0Y6Z3_CHEQU</name>
<reference evidence="2 3" key="1">
    <citation type="journal article" date="2024" name="BMC Genomics">
        <title>Genome assembly of redclaw crayfish (Cherax quadricarinatus) provides insights into its immune adaptation and hypoxia tolerance.</title>
        <authorList>
            <person name="Liu Z."/>
            <person name="Zheng J."/>
            <person name="Li H."/>
            <person name="Fang K."/>
            <person name="Wang S."/>
            <person name="He J."/>
            <person name="Zhou D."/>
            <person name="Weng S."/>
            <person name="Chi M."/>
            <person name="Gu Z."/>
            <person name="He J."/>
            <person name="Li F."/>
            <person name="Wang M."/>
        </authorList>
    </citation>
    <scope>NUCLEOTIDE SEQUENCE [LARGE SCALE GENOMIC DNA]</scope>
    <source>
        <strain evidence="2">ZL_2023a</strain>
    </source>
</reference>
<feature type="signal peptide" evidence="1">
    <location>
        <begin position="1"/>
        <end position="29"/>
    </location>
</feature>
<feature type="chain" id="PRO_5044717519" description="DUF885 domain-containing protein" evidence="1">
    <location>
        <begin position="30"/>
        <end position="608"/>
    </location>
</feature>
<dbReference type="EMBL" id="JARKIK010000011">
    <property type="protein sequence ID" value="KAK8748554.1"/>
    <property type="molecule type" value="Genomic_DNA"/>
</dbReference>
<proteinExistence type="predicted"/>
<accession>A0AAW0Y6Z3</accession>
<evidence type="ECO:0008006" key="4">
    <source>
        <dbReference type="Google" id="ProtNLM"/>
    </source>
</evidence>
<gene>
    <name evidence="2" type="ORF">OTU49_015853</name>
</gene>
<dbReference type="PANTHER" id="PTHR33361">
    <property type="entry name" value="GLR0591 PROTEIN"/>
    <property type="match status" value="1"/>
</dbReference>